<dbReference type="InterPro" id="IPR000639">
    <property type="entry name" value="Epox_hydrolase-like"/>
</dbReference>
<protein>
    <submittedName>
        <fullName evidence="2">Alpha/beta hydrolase</fullName>
    </submittedName>
</protein>
<dbReference type="PANTHER" id="PTHR43798">
    <property type="entry name" value="MONOACYLGLYCEROL LIPASE"/>
    <property type="match status" value="1"/>
</dbReference>
<feature type="domain" description="AB hydrolase-1" evidence="1">
    <location>
        <begin position="68"/>
        <end position="316"/>
    </location>
</feature>
<dbReference type="Pfam" id="PF12697">
    <property type="entry name" value="Abhydrolase_6"/>
    <property type="match status" value="1"/>
</dbReference>
<dbReference type="InterPro" id="IPR000073">
    <property type="entry name" value="AB_hydrolase_1"/>
</dbReference>
<organism evidence="2 3">
    <name type="scientific">Corynebacterium breve</name>
    <dbReference type="NCBI Taxonomy" id="3049799"/>
    <lineage>
        <taxon>Bacteria</taxon>
        <taxon>Bacillati</taxon>
        <taxon>Actinomycetota</taxon>
        <taxon>Actinomycetes</taxon>
        <taxon>Mycobacteriales</taxon>
        <taxon>Corynebacteriaceae</taxon>
        <taxon>Corynebacterium</taxon>
    </lineage>
</organism>
<proteinExistence type="predicted"/>
<dbReference type="InterPro" id="IPR029058">
    <property type="entry name" value="AB_hydrolase_fold"/>
</dbReference>
<dbReference type="RefSeq" id="WP_284823852.1">
    <property type="nucleotide sequence ID" value="NZ_CP126969.1"/>
</dbReference>
<name>A0ABY8VE69_9CORY</name>
<accession>A0ABY8VE69</accession>
<gene>
    <name evidence="2" type="ORF">QP027_07885</name>
</gene>
<dbReference type="GO" id="GO:0016787">
    <property type="term" value="F:hydrolase activity"/>
    <property type="evidence" value="ECO:0007669"/>
    <property type="project" value="UniProtKB-KW"/>
</dbReference>
<keyword evidence="3" id="KW-1185">Reference proteome</keyword>
<dbReference type="SUPFAM" id="SSF53474">
    <property type="entry name" value="alpha/beta-Hydrolases"/>
    <property type="match status" value="1"/>
</dbReference>
<reference evidence="2 3" key="1">
    <citation type="submission" date="2023-05" db="EMBL/GenBank/DDBJ databases">
        <title>Corynebacterium suedekumii sp. nov. and Corynebacterium breve sp. nov. isolated from raw cow's milk.</title>
        <authorList>
            <person name="Baer M.K."/>
            <person name="Mehl L."/>
            <person name="Hellmuth R."/>
            <person name="Marke G."/>
            <person name="Lipski A."/>
        </authorList>
    </citation>
    <scope>NUCLEOTIDE SEQUENCE [LARGE SCALE GENOMIC DNA]</scope>
    <source>
        <strain evidence="2 3">R4</strain>
    </source>
</reference>
<dbReference type="InterPro" id="IPR050266">
    <property type="entry name" value="AB_hydrolase_sf"/>
</dbReference>
<evidence type="ECO:0000313" key="3">
    <source>
        <dbReference type="Proteomes" id="UP001225598"/>
    </source>
</evidence>
<evidence type="ECO:0000259" key="1">
    <source>
        <dbReference type="Pfam" id="PF12697"/>
    </source>
</evidence>
<dbReference type="PRINTS" id="PR00412">
    <property type="entry name" value="EPOXHYDRLASE"/>
</dbReference>
<dbReference type="Proteomes" id="UP001225598">
    <property type="component" value="Chromosome"/>
</dbReference>
<keyword evidence="2" id="KW-0378">Hydrolase</keyword>
<sequence>MNLMYNPAVYARAFTPGGRRKIALARGRLHSAERTPGLTNLTEQGIVLNDEVPVHYYVVGPHDAPVTVVYVHGFTLAAEAFYQQVDHLRGENIRQVLLDLRGHGQTGAVRPEGCSIDDAADDVWTVMQECSVTGPVIVVGHSLGGLVGLSLIRRYAGQFELAGAVMINSSVEELSDQGVPQILATPLARAVYDAVEASPEEADEFRDDVTKLLAPSLAIAVFHRETRRDLIEFHAAMIHETPLETFVGYFDDLQIHNELNTGPYLEQVPGYIIAGVHDDVTPLSQAERLQEIWPSAYLQVIPGAGHMLPLETPATVSTAILRLVRDTVQRDD</sequence>
<dbReference type="Gene3D" id="3.40.50.1820">
    <property type="entry name" value="alpha/beta hydrolase"/>
    <property type="match status" value="1"/>
</dbReference>
<dbReference type="EMBL" id="CP126969">
    <property type="protein sequence ID" value="WIM67045.1"/>
    <property type="molecule type" value="Genomic_DNA"/>
</dbReference>
<evidence type="ECO:0000313" key="2">
    <source>
        <dbReference type="EMBL" id="WIM67045.1"/>
    </source>
</evidence>